<dbReference type="Proteomes" id="UP000054928">
    <property type="component" value="Unassembled WGS sequence"/>
</dbReference>
<dbReference type="RefSeq" id="XP_024583486.1">
    <property type="nucleotide sequence ID" value="XM_024718049.1"/>
</dbReference>
<accession>A0A0P1B0D5</accession>
<dbReference type="AlphaFoldDB" id="A0A0P1B0D5"/>
<evidence type="ECO:0000313" key="1">
    <source>
        <dbReference type="EMBL" id="CEG47117.1"/>
    </source>
</evidence>
<evidence type="ECO:0000313" key="2">
    <source>
        <dbReference type="Proteomes" id="UP000054928"/>
    </source>
</evidence>
<dbReference type="GeneID" id="36398825"/>
<protein>
    <submittedName>
        <fullName evidence="1">Uncharacterized protein</fullName>
    </submittedName>
</protein>
<keyword evidence="2" id="KW-1185">Reference proteome</keyword>
<reference evidence="2" key="1">
    <citation type="submission" date="2014-09" db="EMBL/GenBank/DDBJ databases">
        <authorList>
            <person name="Sharma Rahul"/>
            <person name="Thines Marco"/>
        </authorList>
    </citation>
    <scope>NUCLEOTIDE SEQUENCE [LARGE SCALE GENOMIC DNA]</scope>
</reference>
<dbReference type="EMBL" id="CCYD01002371">
    <property type="protein sequence ID" value="CEG47117.1"/>
    <property type="molecule type" value="Genomic_DNA"/>
</dbReference>
<proteinExistence type="predicted"/>
<organism evidence="1 2">
    <name type="scientific">Plasmopara halstedii</name>
    <name type="common">Downy mildew of sunflower</name>
    <dbReference type="NCBI Taxonomy" id="4781"/>
    <lineage>
        <taxon>Eukaryota</taxon>
        <taxon>Sar</taxon>
        <taxon>Stramenopiles</taxon>
        <taxon>Oomycota</taxon>
        <taxon>Peronosporomycetes</taxon>
        <taxon>Peronosporales</taxon>
        <taxon>Peronosporaceae</taxon>
        <taxon>Plasmopara</taxon>
    </lineage>
</organism>
<name>A0A0P1B0D5_PLAHL</name>
<sequence>MSEIDYLNKRLKLDERLRTNVTIATKKRASKSLDIESCLDSTTAVNVEQMCMILGIGSTDINNLSQVQC</sequence>